<dbReference type="Gene3D" id="1.10.520.40">
    <property type="entry name" value="CRISPR-associated protein Cse2"/>
    <property type="match status" value="1"/>
</dbReference>
<gene>
    <name evidence="2" type="primary">casB</name>
    <name evidence="2" type="ORF">F4X14_01605</name>
</gene>
<feature type="compositionally biased region" description="Polar residues" evidence="1">
    <location>
        <begin position="1"/>
        <end position="10"/>
    </location>
</feature>
<name>A0A6B1D1I9_9CHLR</name>
<dbReference type="EMBL" id="VXMH01000010">
    <property type="protein sequence ID" value="MYC93641.1"/>
    <property type="molecule type" value="Genomic_DNA"/>
</dbReference>
<organism evidence="2">
    <name type="scientific">Caldilineaceae bacterium SB0661_bin_32</name>
    <dbReference type="NCBI Taxonomy" id="2605255"/>
    <lineage>
        <taxon>Bacteria</taxon>
        <taxon>Bacillati</taxon>
        <taxon>Chloroflexota</taxon>
        <taxon>Caldilineae</taxon>
        <taxon>Caldilineales</taxon>
        <taxon>Caldilineaceae</taxon>
    </lineage>
</organism>
<sequence length="318" mass="36588">MSQQQPTTAGAESRRKADSSIPTERSPRELHFTQEVIDTAQHYGWQPFHLRDRESAAIVRGRGFPDLVLFREDQLIIAELKRDESSQLSADQVGWLNAFRQHVPAYEWRPRDWDEIEKVLRHGGVVQSDGKTPPSGRRHLGTNQIPRNFHSVIQGLAETIEDKEFDRGDRSRLRRMDPDNPDTAAFWRLLVRAGMPEDPDISKWGLIIHGMALMSHGAELAHNPRISIGRALYQGGGQRVPFYSEKRLSTLLAARDPTLHRLLARLFRMLSAEGCAFNWFEMTRFILYEGYDEGGADQIRVEIAREYYRTERQNTPSE</sequence>
<dbReference type="Pfam" id="PF09485">
    <property type="entry name" value="CRISPR_Cse2"/>
    <property type="match status" value="1"/>
</dbReference>
<dbReference type="AlphaFoldDB" id="A0A6B1D1I9"/>
<dbReference type="InterPro" id="IPR013382">
    <property type="entry name" value="CRISPR-assoc_prot_Cse2"/>
</dbReference>
<dbReference type="NCBIfam" id="TIGR02548">
    <property type="entry name" value="casB_cse2"/>
    <property type="match status" value="1"/>
</dbReference>
<accession>A0A6B1D1I9</accession>
<dbReference type="CDD" id="cd09731">
    <property type="entry name" value="Cse2_I-E"/>
    <property type="match status" value="1"/>
</dbReference>
<proteinExistence type="predicted"/>
<dbReference type="InterPro" id="IPR038287">
    <property type="entry name" value="Cse2_sf"/>
</dbReference>
<protein>
    <submittedName>
        <fullName evidence="2">Type I-E CRISPR-associated protein Cse2/CasB</fullName>
    </submittedName>
</protein>
<comment type="caution">
    <text evidence="2">The sequence shown here is derived from an EMBL/GenBank/DDBJ whole genome shotgun (WGS) entry which is preliminary data.</text>
</comment>
<feature type="region of interest" description="Disordered" evidence="1">
    <location>
        <begin position="1"/>
        <end position="29"/>
    </location>
</feature>
<reference evidence="2" key="1">
    <citation type="submission" date="2019-09" db="EMBL/GenBank/DDBJ databases">
        <title>Characterisation of the sponge microbiome using genome-centric metagenomics.</title>
        <authorList>
            <person name="Engelberts J.P."/>
            <person name="Robbins S.J."/>
            <person name="De Goeij J.M."/>
            <person name="Aranda M."/>
            <person name="Bell S.C."/>
            <person name="Webster N.S."/>
        </authorList>
    </citation>
    <scope>NUCLEOTIDE SEQUENCE</scope>
    <source>
        <strain evidence="2">SB0661_bin_32</strain>
    </source>
</reference>
<evidence type="ECO:0000256" key="1">
    <source>
        <dbReference type="SAM" id="MobiDB-lite"/>
    </source>
</evidence>
<evidence type="ECO:0000313" key="2">
    <source>
        <dbReference type="EMBL" id="MYC93641.1"/>
    </source>
</evidence>